<name>A0A930DHA7_NEISI</name>
<organism evidence="2 3">
    <name type="scientific">Neisseria sicca</name>
    <dbReference type="NCBI Taxonomy" id="490"/>
    <lineage>
        <taxon>Bacteria</taxon>
        <taxon>Pseudomonadati</taxon>
        <taxon>Pseudomonadota</taxon>
        <taxon>Betaproteobacteria</taxon>
        <taxon>Neisseriales</taxon>
        <taxon>Neisseriaceae</taxon>
        <taxon>Neisseria</taxon>
    </lineage>
</organism>
<proteinExistence type="predicted"/>
<feature type="domain" description="DUF2061" evidence="1">
    <location>
        <begin position="1"/>
        <end position="51"/>
    </location>
</feature>
<sequence length="72" mass="8113">MIKTMTFAILHFATAFGVAYILTGSIGISSAVALVEPLANTVVFYFHEQAWRRYEKNKTVKQEWATPLHHCG</sequence>
<dbReference type="AlphaFoldDB" id="A0A930DHA7"/>
<reference evidence="2" key="1">
    <citation type="submission" date="2020-04" db="EMBL/GenBank/DDBJ databases">
        <title>Deep metagenomics examines the oral microbiome during advanced dental caries in children, revealing novel taxa and co-occurrences with host molecules.</title>
        <authorList>
            <person name="Baker J.L."/>
            <person name="Morton J.T."/>
            <person name="Dinis M."/>
            <person name="Alvarez R."/>
            <person name="Tran N.C."/>
            <person name="Knight R."/>
            <person name="Edlund A."/>
        </authorList>
    </citation>
    <scope>NUCLEOTIDE SEQUENCE</scope>
    <source>
        <strain evidence="2">JCVI_32_bin.62</strain>
    </source>
</reference>
<comment type="caution">
    <text evidence="2">The sequence shown here is derived from an EMBL/GenBank/DDBJ whole genome shotgun (WGS) entry which is preliminary data.</text>
</comment>
<evidence type="ECO:0000313" key="2">
    <source>
        <dbReference type="EMBL" id="MBF1266090.1"/>
    </source>
</evidence>
<dbReference type="Pfam" id="PF09834">
    <property type="entry name" value="DUF2061"/>
    <property type="match status" value="1"/>
</dbReference>
<gene>
    <name evidence="2" type="ORF">HXM80_10730</name>
</gene>
<dbReference type="Proteomes" id="UP000780345">
    <property type="component" value="Unassembled WGS sequence"/>
</dbReference>
<evidence type="ECO:0000259" key="1">
    <source>
        <dbReference type="Pfam" id="PF09834"/>
    </source>
</evidence>
<dbReference type="EMBL" id="JABZQQ010000136">
    <property type="protein sequence ID" value="MBF1266090.1"/>
    <property type="molecule type" value="Genomic_DNA"/>
</dbReference>
<evidence type="ECO:0000313" key="3">
    <source>
        <dbReference type="Proteomes" id="UP000780345"/>
    </source>
</evidence>
<dbReference type="InterPro" id="IPR018638">
    <property type="entry name" value="DUF2061_membrane"/>
</dbReference>
<accession>A0A930DHA7</accession>
<protein>
    <submittedName>
        <fullName evidence="2">DUF2061 domain-containing protein</fullName>
    </submittedName>
</protein>